<dbReference type="Pfam" id="PF12680">
    <property type="entry name" value="SnoaL_2"/>
    <property type="match status" value="1"/>
</dbReference>
<dbReference type="EMBL" id="FNMZ01000011">
    <property type="protein sequence ID" value="SDX83702.1"/>
    <property type="molecule type" value="Genomic_DNA"/>
</dbReference>
<keyword evidence="3" id="KW-1185">Reference proteome</keyword>
<feature type="domain" description="SnoaL-like" evidence="1">
    <location>
        <begin position="22"/>
        <end position="126"/>
    </location>
</feature>
<organism evidence="2 3">
    <name type="scientific">Albimonas donghaensis</name>
    <dbReference type="NCBI Taxonomy" id="356660"/>
    <lineage>
        <taxon>Bacteria</taxon>
        <taxon>Pseudomonadati</taxon>
        <taxon>Pseudomonadota</taxon>
        <taxon>Alphaproteobacteria</taxon>
        <taxon>Rhodobacterales</taxon>
        <taxon>Paracoccaceae</taxon>
        <taxon>Albimonas</taxon>
    </lineage>
</organism>
<dbReference type="SUPFAM" id="SSF54427">
    <property type="entry name" value="NTF2-like"/>
    <property type="match status" value="1"/>
</dbReference>
<dbReference type="GO" id="GO:0016853">
    <property type="term" value="F:isomerase activity"/>
    <property type="evidence" value="ECO:0007669"/>
    <property type="project" value="UniProtKB-KW"/>
</dbReference>
<proteinExistence type="predicted"/>
<reference evidence="2 3" key="1">
    <citation type="submission" date="2016-10" db="EMBL/GenBank/DDBJ databases">
        <authorList>
            <person name="de Groot N.N."/>
        </authorList>
    </citation>
    <scope>NUCLEOTIDE SEQUENCE [LARGE SCALE GENOMIC DNA]</scope>
    <source>
        <strain evidence="2 3">DSM 17890</strain>
    </source>
</reference>
<evidence type="ECO:0000313" key="2">
    <source>
        <dbReference type="EMBL" id="SDX83702.1"/>
    </source>
</evidence>
<dbReference type="AlphaFoldDB" id="A0A1H3EY22"/>
<dbReference type="Gene3D" id="3.10.450.50">
    <property type="match status" value="1"/>
</dbReference>
<sequence length="174" mass="19276">MNANGHANGDAAGDADGRVDLIRRYYDGCTSGDLGLLHATLHEDVVHYFLAPNVGSAPVRGRAHLSAYWRKVARMLDARWVVERTVGQGDEVVIEWSMHWTPSPGAPRAITRGAEWFVFRDGLIFEIRSWYQQRPETTELEGFPYGPRGYSVTGREASDLHPGAATVPLAREGD</sequence>
<evidence type="ECO:0000259" key="1">
    <source>
        <dbReference type="Pfam" id="PF12680"/>
    </source>
</evidence>
<gene>
    <name evidence="2" type="ORF">SAMN05444336_11146</name>
</gene>
<name>A0A1H3EY22_9RHOB</name>
<dbReference type="InterPro" id="IPR037401">
    <property type="entry name" value="SnoaL-like"/>
</dbReference>
<dbReference type="Proteomes" id="UP000199118">
    <property type="component" value="Unassembled WGS sequence"/>
</dbReference>
<protein>
    <submittedName>
        <fullName evidence="2">Ketosteroid isomerase-related protein</fullName>
    </submittedName>
</protein>
<dbReference type="InterPro" id="IPR032710">
    <property type="entry name" value="NTF2-like_dom_sf"/>
</dbReference>
<dbReference type="OrthoDB" id="981191at2"/>
<keyword evidence="2" id="KW-0413">Isomerase</keyword>
<dbReference type="STRING" id="356660.SAMN05444336_11146"/>
<evidence type="ECO:0000313" key="3">
    <source>
        <dbReference type="Proteomes" id="UP000199118"/>
    </source>
</evidence>
<accession>A0A1H3EY22</accession>
<dbReference type="RefSeq" id="WP_092684944.1">
    <property type="nucleotide sequence ID" value="NZ_FNMZ01000011.1"/>
</dbReference>